<sequence length="81" mass="9272">MEYQSKPQGASSLSPSPQWANAISPKMILLKALEMHFCILWRLKMRRGGNWEPRDSDQGPPIGKPQQPRCFPNAAILLWLR</sequence>
<reference evidence="2 3" key="1">
    <citation type="journal article" date="2011" name="PLoS Genet.">
        <title>Comparative genomic analysis of human fungal pathogens causing paracoccidioidomycosis.</title>
        <authorList>
            <person name="Desjardins C.A."/>
            <person name="Champion M.D."/>
            <person name="Holder J.W."/>
            <person name="Muszewska A."/>
            <person name="Goldberg J."/>
            <person name="Bailao A.M."/>
            <person name="Brigido M.M."/>
            <person name="Ferreira M.E."/>
            <person name="Garcia A.M."/>
            <person name="Grynberg M."/>
            <person name="Gujja S."/>
            <person name="Heiman D.I."/>
            <person name="Henn M.R."/>
            <person name="Kodira C.D."/>
            <person name="Leon-Narvaez H."/>
            <person name="Longo L.V."/>
            <person name="Ma L.J."/>
            <person name="Malavazi I."/>
            <person name="Matsuo A.L."/>
            <person name="Morais F.V."/>
            <person name="Pereira M."/>
            <person name="Rodriguez-Brito S."/>
            <person name="Sakthikumar S."/>
            <person name="Salem-Izacc S.M."/>
            <person name="Sykes S.M."/>
            <person name="Teixeira M.M."/>
            <person name="Vallejo M.C."/>
            <person name="Walter M.E."/>
            <person name="Yandava C."/>
            <person name="Young S."/>
            <person name="Zeng Q."/>
            <person name="Zucker J."/>
            <person name="Felipe M.S."/>
            <person name="Goldman G.H."/>
            <person name="Haas B.J."/>
            <person name="McEwen J.G."/>
            <person name="Nino-Vega G."/>
            <person name="Puccia R."/>
            <person name="San-Blas G."/>
            <person name="Soares C.M."/>
            <person name="Birren B.W."/>
            <person name="Cuomo C.A."/>
        </authorList>
    </citation>
    <scope>NUCLEOTIDE SEQUENCE [LARGE SCALE GENOMIC DNA]</scope>
    <source>
        <strain evidence="3">ATCC MYA-826 / Pb01</strain>
    </source>
</reference>
<organism evidence="2 3">
    <name type="scientific">Paracoccidioides lutzii (strain ATCC MYA-826 / Pb01)</name>
    <name type="common">Paracoccidioides brasiliensis</name>
    <dbReference type="NCBI Taxonomy" id="502779"/>
    <lineage>
        <taxon>Eukaryota</taxon>
        <taxon>Fungi</taxon>
        <taxon>Dikarya</taxon>
        <taxon>Ascomycota</taxon>
        <taxon>Pezizomycotina</taxon>
        <taxon>Eurotiomycetes</taxon>
        <taxon>Eurotiomycetidae</taxon>
        <taxon>Onygenales</taxon>
        <taxon>Ajellomycetaceae</taxon>
        <taxon>Paracoccidioides</taxon>
    </lineage>
</organism>
<dbReference type="Proteomes" id="UP000002059">
    <property type="component" value="Partially assembled WGS sequence"/>
</dbReference>
<dbReference type="RefSeq" id="XP_015702904.1">
    <property type="nucleotide sequence ID" value="XM_015847514.1"/>
</dbReference>
<dbReference type="HOGENOM" id="CLU_2574503_0_0_1"/>
<name>A0A0A2V5E5_PARBA</name>
<dbReference type="KEGG" id="pbl:PAAG_11956"/>
<dbReference type="GeneID" id="26970775"/>
<proteinExistence type="predicted"/>
<evidence type="ECO:0000256" key="1">
    <source>
        <dbReference type="SAM" id="MobiDB-lite"/>
    </source>
</evidence>
<evidence type="ECO:0000313" key="3">
    <source>
        <dbReference type="Proteomes" id="UP000002059"/>
    </source>
</evidence>
<keyword evidence="3" id="KW-1185">Reference proteome</keyword>
<dbReference type="AlphaFoldDB" id="A0A0A2V5E5"/>
<feature type="region of interest" description="Disordered" evidence="1">
    <location>
        <begin position="50"/>
        <end position="69"/>
    </location>
</feature>
<accession>A0A0A2V5E5</accession>
<protein>
    <submittedName>
        <fullName evidence="2">Uncharacterized protein</fullName>
    </submittedName>
</protein>
<dbReference type="VEuPathDB" id="FungiDB:PAAG_11956"/>
<evidence type="ECO:0000313" key="2">
    <source>
        <dbReference type="EMBL" id="KGQ01375.1"/>
    </source>
</evidence>
<dbReference type="EMBL" id="KN294003">
    <property type="protein sequence ID" value="KGQ01375.1"/>
    <property type="molecule type" value="Genomic_DNA"/>
</dbReference>
<gene>
    <name evidence="2" type="ORF">PAAG_11956</name>
</gene>